<sequence>MESPASKSQPFQWFEQTFARLEESWNAIQVGRQGSYSVERLESFDHYCKTTSRVRVISVCVLTPVPPLVTIVLLECMPLRPPSDGWAANWVFWIRLAMVAFIMAFSGTSQMVTLVPDMNLTFIRNQLVACLHTILYIGGLLLVAEFVAFPIPLMLYVGAAFKAIFVPVAIILVFGKQTFSPNAPWHQNLQQHMSYFRAYMVLSNIYPLYKVMYGFLPVAFRGIVVFVMPIWRLGAKCFVVRAIRSLEDFMPGIVAMTVDFFTTLFASVCLSTAGSVYLSMLFVGVDVGQSLLEFREVRANASVVFELPRDRHASSEHLQGGSYRRTSSRSFTNNPKASNLIALVLAVTRDPTSFHIASLENVRLRACFPHPLSKEQEAALQILGETNIYATSQRLQMSKQRWSLHVPRRIRVKGATIAPTTSNIITTTSTNTEEANTTFSPVEVFSATLKHNAASGKRSKALVQQSLALLFHCEYLVLVEYVECIVPLIYLIFKLALENLPNVVFYPGGAGNFGPEAALSIFVFALLEIGSLILLNIFIERKFDYSPLYQLAFVLETQVYLVQPMLFVNTVFLLQYELEHYGKVSTNRQWSVFIH</sequence>
<organism evidence="2 3">
    <name type="scientific">Phytophthora citrophthora</name>
    <dbReference type="NCBI Taxonomy" id="4793"/>
    <lineage>
        <taxon>Eukaryota</taxon>
        <taxon>Sar</taxon>
        <taxon>Stramenopiles</taxon>
        <taxon>Oomycota</taxon>
        <taxon>Peronosporomycetes</taxon>
        <taxon>Peronosporales</taxon>
        <taxon>Peronosporaceae</taxon>
        <taxon>Phytophthora</taxon>
    </lineage>
</organism>
<keyword evidence="1" id="KW-0812">Transmembrane</keyword>
<feature type="transmembrane region" description="Helical" evidence="1">
    <location>
        <begin position="211"/>
        <end position="231"/>
    </location>
</feature>
<feature type="transmembrane region" description="Helical" evidence="1">
    <location>
        <begin position="127"/>
        <end position="147"/>
    </location>
</feature>
<feature type="transmembrane region" description="Helical" evidence="1">
    <location>
        <begin position="86"/>
        <end position="106"/>
    </location>
</feature>
<protein>
    <recommendedName>
        <fullName evidence="4">Transmembrane protein</fullName>
    </recommendedName>
</protein>
<evidence type="ECO:0008006" key="4">
    <source>
        <dbReference type="Google" id="ProtNLM"/>
    </source>
</evidence>
<feature type="transmembrane region" description="Helical" evidence="1">
    <location>
        <begin position="260"/>
        <end position="285"/>
    </location>
</feature>
<keyword evidence="1" id="KW-1133">Transmembrane helix</keyword>
<evidence type="ECO:0000313" key="3">
    <source>
        <dbReference type="Proteomes" id="UP001259832"/>
    </source>
</evidence>
<accession>A0AAD9LSU8</accession>
<feature type="transmembrane region" description="Helical" evidence="1">
    <location>
        <begin position="517"/>
        <end position="539"/>
    </location>
</feature>
<feature type="transmembrane region" description="Helical" evidence="1">
    <location>
        <begin position="56"/>
        <end position="74"/>
    </location>
</feature>
<feature type="transmembrane region" description="Helical" evidence="1">
    <location>
        <begin position="153"/>
        <end position="174"/>
    </location>
</feature>
<feature type="transmembrane region" description="Helical" evidence="1">
    <location>
        <begin position="475"/>
        <end position="497"/>
    </location>
</feature>
<feature type="transmembrane region" description="Helical" evidence="1">
    <location>
        <begin position="551"/>
        <end position="574"/>
    </location>
</feature>
<dbReference type="EMBL" id="JASMQC010000004">
    <property type="protein sequence ID" value="KAK1945892.1"/>
    <property type="molecule type" value="Genomic_DNA"/>
</dbReference>
<evidence type="ECO:0000313" key="2">
    <source>
        <dbReference type="EMBL" id="KAK1945892.1"/>
    </source>
</evidence>
<name>A0AAD9LSU8_9STRA</name>
<dbReference type="Proteomes" id="UP001259832">
    <property type="component" value="Unassembled WGS sequence"/>
</dbReference>
<reference evidence="2" key="1">
    <citation type="submission" date="2023-08" db="EMBL/GenBank/DDBJ databases">
        <title>Reference Genome Resource for the Citrus Pathogen Phytophthora citrophthora.</title>
        <authorList>
            <person name="Moller H."/>
            <person name="Coetzee B."/>
            <person name="Rose L.J."/>
            <person name="Van Niekerk J.M."/>
        </authorList>
    </citation>
    <scope>NUCLEOTIDE SEQUENCE</scope>
    <source>
        <strain evidence="2">STE-U-9442</strain>
    </source>
</reference>
<dbReference type="AlphaFoldDB" id="A0AAD9LSU8"/>
<proteinExistence type="predicted"/>
<keyword evidence="1" id="KW-0472">Membrane</keyword>
<evidence type="ECO:0000256" key="1">
    <source>
        <dbReference type="SAM" id="Phobius"/>
    </source>
</evidence>
<comment type="caution">
    <text evidence="2">The sequence shown here is derived from an EMBL/GenBank/DDBJ whole genome shotgun (WGS) entry which is preliminary data.</text>
</comment>
<gene>
    <name evidence="2" type="ORF">P3T76_002940</name>
</gene>
<keyword evidence="3" id="KW-1185">Reference proteome</keyword>